<reference key="1">
    <citation type="submission" date="2017-08" db="EMBL/GenBank/DDBJ databases">
        <title>A dynamic microbial community with high functional redundancy inhabits the cold, oxic subseafloor aquifer.</title>
        <authorList>
            <person name="Tully B.J."/>
            <person name="Wheat C.G."/>
            <person name="Glazer B.T."/>
            <person name="Huber J.A."/>
        </authorList>
    </citation>
    <scope>NUCLEOTIDE SEQUENCE [LARGE SCALE GENOMIC DNA]</scope>
</reference>
<dbReference type="PROSITE" id="PS50851">
    <property type="entry name" value="CHEW"/>
    <property type="match status" value="1"/>
</dbReference>
<dbReference type="GO" id="GO:0006935">
    <property type="term" value="P:chemotaxis"/>
    <property type="evidence" value="ECO:0007669"/>
    <property type="project" value="InterPro"/>
</dbReference>
<organism evidence="2">
    <name type="scientific">OCS116 cluster bacterium</name>
    <dbReference type="NCBI Taxonomy" id="2030921"/>
    <lineage>
        <taxon>Bacteria</taxon>
        <taxon>Pseudomonadati</taxon>
        <taxon>Pseudomonadota</taxon>
        <taxon>Alphaproteobacteria</taxon>
        <taxon>OCS116 cluster</taxon>
    </lineage>
</organism>
<dbReference type="AlphaFoldDB" id="A0A2A4Z5C8"/>
<dbReference type="Pfam" id="PF01584">
    <property type="entry name" value="CheW"/>
    <property type="match status" value="1"/>
</dbReference>
<dbReference type="EMBL" id="NVUS01000005">
    <property type="protein sequence ID" value="PCJ02121.1"/>
    <property type="molecule type" value="Genomic_DNA"/>
</dbReference>
<dbReference type="SMART" id="SM00260">
    <property type="entry name" value="CheW"/>
    <property type="match status" value="1"/>
</dbReference>
<protein>
    <submittedName>
        <fullName evidence="2">Chemotaxis protein CheW</fullName>
    </submittedName>
</protein>
<accession>A0A2A4Z5C8</accession>
<dbReference type="InterPro" id="IPR036061">
    <property type="entry name" value="CheW-like_dom_sf"/>
</dbReference>
<evidence type="ECO:0000259" key="1">
    <source>
        <dbReference type="PROSITE" id="PS50851"/>
    </source>
</evidence>
<name>A0A2A4Z5C8_9PROT</name>
<sequence length="153" mass="16855">MIDETSNNGSEEYITVVIAGQLFGLPILEVQDVFMPETITSVPLAAYEIEGVLNLRGRIVTAINMRRRLGVTESVDSQEIMAVGIEYKEESYGLIIDDVGEVLKLDMKNFEANPSNLDPKWAAVSAGVFRLEKELLVVLDVVKVLDIIQSQAA</sequence>
<dbReference type="Gene3D" id="2.40.50.180">
    <property type="entry name" value="CheA-289, Domain 4"/>
    <property type="match status" value="1"/>
</dbReference>
<dbReference type="InterPro" id="IPR002545">
    <property type="entry name" value="CheW-lke_dom"/>
</dbReference>
<reference evidence="2" key="2">
    <citation type="journal article" date="2018" name="ISME J.">
        <title>A dynamic microbial community with high functional redundancy inhabits the cold, oxic subseafloor aquifer.</title>
        <authorList>
            <person name="Tully B.J."/>
            <person name="Wheat C.G."/>
            <person name="Glazer B.T."/>
            <person name="Huber J.A."/>
        </authorList>
    </citation>
    <scope>NUCLEOTIDE SEQUENCE</scope>
    <source>
        <strain evidence="2">NORP83</strain>
    </source>
</reference>
<dbReference type="GO" id="GO:0007165">
    <property type="term" value="P:signal transduction"/>
    <property type="evidence" value="ECO:0007669"/>
    <property type="project" value="InterPro"/>
</dbReference>
<dbReference type="PANTHER" id="PTHR22617">
    <property type="entry name" value="CHEMOTAXIS SENSOR HISTIDINE KINASE-RELATED"/>
    <property type="match status" value="1"/>
</dbReference>
<dbReference type="InterPro" id="IPR039315">
    <property type="entry name" value="CheW"/>
</dbReference>
<dbReference type="SUPFAM" id="SSF50341">
    <property type="entry name" value="CheW-like"/>
    <property type="match status" value="1"/>
</dbReference>
<comment type="caution">
    <text evidence="2">The sequence shown here is derived from an EMBL/GenBank/DDBJ whole genome shotgun (WGS) entry which is preliminary data.</text>
</comment>
<dbReference type="PANTHER" id="PTHR22617:SF23">
    <property type="entry name" value="CHEMOTAXIS PROTEIN CHEW"/>
    <property type="match status" value="1"/>
</dbReference>
<evidence type="ECO:0000313" key="2">
    <source>
        <dbReference type="EMBL" id="PCJ02121.1"/>
    </source>
</evidence>
<gene>
    <name evidence="2" type="ORF">COB13_05885</name>
</gene>
<feature type="domain" description="CheW-like" evidence="1">
    <location>
        <begin position="10"/>
        <end position="150"/>
    </location>
</feature>
<proteinExistence type="predicted"/>
<dbReference type="GO" id="GO:0005829">
    <property type="term" value="C:cytosol"/>
    <property type="evidence" value="ECO:0007669"/>
    <property type="project" value="TreeGrafter"/>
</dbReference>
<dbReference type="Gene3D" id="2.30.30.40">
    <property type="entry name" value="SH3 Domains"/>
    <property type="match status" value="1"/>
</dbReference>